<comment type="caution">
    <text evidence="2">The sequence shown here is derived from an EMBL/GenBank/DDBJ whole genome shotgun (WGS) entry which is preliminary data.</text>
</comment>
<feature type="region of interest" description="Disordered" evidence="1">
    <location>
        <begin position="1"/>
        <end position="20"/>
    </location>
</feature>
<accession>A0A845QWD4</accession>
<protein>
    <submittedName>
        <fullName evidence="2">Uncharacterized protein</fullName>
    </submittedName>
</protein>
<evidence type="ECO:0000256" key="1">
    <source>
        <dbReference type="SAM" id="MobiDB-lite"/>
    </source>
</evidence>
<name>A0A845QWD4_9CLOT</name>
<organism evidence="2 3">
    <name type="scientific">Senegalia massiliensis</name>
    <dbReference type="NCBI Taxonomy" id="1720316"/>
    <lineage>
        <taxon>Bacteria</taxon>
        <taxon>Bacillati</taxon>
        <taxon>Bacillota</taxon>
        <taxon>Clostridia</taxon>
        <taxon>Eubacteriales</taxon>
        <taxon>Clostridiaceae</taxon>
        <taxon>Senegalia</taxon>
    </lineage>
</organism>
<dbReference type="EMBL" id="QXXA01000005">
    <property type="protein sequence ID" value="NBI06099.1"/>
    <property type="molecule type" value="Genomic_DNA"/>
</dbReference>
<proteinExistence type="predicted"/>
<gene>
    <name evidence="2" type="ORF">D3Z33_04390</name>
</gene>
<dbReference type="RefSeq" id="WP_160196593.1">
    <property type="nucleotide sequence ID" value="NZ_QXXA01000005.1"/>
</dbReference>
<evidence type="ECO:0000313" key="2">
    <source>
        <dbReference type="EMBL" id="NBI06099.1"/>
    </source>
</evidence>
<evidence type="ECO:0000313" key="3">
    <source>
        <dbReference type="Proteomes" id="UP000467132"/>
    </source>
</evidence>
<keyword evidence="3" id="KW-1185">Reference proteome</keyword>
<dbReference type="AlphaFoldDB" id="A0A845QWD4"/>
<dbReference type="OrthoDB" id="9813719at2"/>
<reference evidence="2 3" key="1">
    <citation type="submission" date="2018-08" db="EMBL/GenBank/DDBJ databases">
        <title>Murine metabolic-syndrome-specific gut microbial biobank.</title>
        <authorList>
            <person name="Liu C."/>
        </authorList>
    </citation>
    <scope>NUCLEOTIDE SEQUENCE [LARGE SCALE GENOMIC DNA]</scope>
    <source>
        <strain evidence="2 3">583</strain>
    </source>
</reference>
<dbReference type="Proteomes" id="UP000467132">
    <property type="component" value="Unassembled WGS sequence"/>
</dbReference>
<sequence>MSKHNWGGVRKGAGRAPLSENERKKGAKIYITDNIKKDIMLYGNGKNFSEKTVEIIECELKKRKIESGEK</sequence>